<sequence length="1365" mass="153847">MTTLLTPISEQNVGPLPPNIDEDVEPDAQWKESLRARIEQTLQPMVDKAREDRDAQLRGVHEGTLQWENVMKSYNYAMDRVRRLAQDQFTEELKIARFERSLALGKEVEGQEFEEFKRRQQAIWDTIKKGGAERQQGPAGRRDSSVSNSNQENGEPVASLPRANEDPAAVPLRATGEQDAREGPSTSHREPRPLARGPFGPDARPRDRTQSGGSEQIAGTPGSYSARPARSRGNSSVFADFDPTNTNASPSPYDQGSIGRGGVSSLSKTRPQNIWLPPTSTRDDLPSTSTSRTFAHAAAPTVSPVSPNTRENPSNDHGRTVSRAGSFRASDRPSPIADFESAPIPRDRFGLPVDDRTSSHKGKEPERPERSRQPSFTQQTLVHDIYARRPDPRVQMPVLVPSARPPPAPQPPEDQQAFAQVSPQNARHRTNGFEDGEGIPIRAARRSNTSDQGSPEHMRYGPQKPASARPIPSSRRSLPGETDAWSAQPSPPAHHLFGPQSPPSVPTASSSRPIPRPSSADDDPRRHSPSGAWHGSQSPPNVLPFAGYDLPFSSSPRYRGYAGSPAGSVSGRRNSNGNGSRSVRSHSSRQEFWGPSDVSQRPLATFEEQSVASGSDSEEDYGVDLDDLWHLRERAELRERHQLTWKLVRDQEREEVMRKAAEAKRLEEEARRKEEEARRKEEEARRKEEEARRKADEARRKEEEVRLKALEIQQKQEELARREAELLRREMEAKLQEERRKREELEAALQQMREAEERRRQEEAERQEREMREREERERREKKEKEEREERERRARRPNARDASGRSRSFGRRKNASARRRRNEIGRTASGGNGRRRSERRNASAGRRRSANGRSGSAHRRSGSRERGRLGRKLAGEMRKPPRPRLRKLDSRPSGYKPSVSPHSRLRDSKRTQRGDNERQRLRGYEKKLNVARPRPNDNESFGSSSRKRPKPKRSDSSQPRNNSNRQTRSNSDEVPMSCGRRRRKHDDGGSRAGGSNGRLKSDGRGPWPSRERQRQRASNAKWRRLGSNVRRRKQDSARWTQRQRGCVSRKPLKRSVCAKMPNPSQTMSSPSSRILISSASKKRSSRASKLTVSARPANALPGNARKKRPGSASSPGSARRRMPGNRPRSFGSRKRRTGEHRRRTRGVRGSSKPVGAPRMPCDGRRNSRSSSLTQYSRRLYVAQRRSISSSNSSSNNNRRSVDGGRIAWAVYLIPVPAVPGRTILQALRPPLDPYPTQARPSTTVRLLQATVVARHRPRASAVLQVSSPLRQGGPTPPVTPVPRVGLLLHQPPARLRSVRQGRQAPAVLGNLLYPPLLLSRPRLPRRQAADLRLVPIRPLIVPVRIPSHRTAHRDLLHPIRPMRP</sequence>
<protein>
    <submittedName>
        <fullName evidence="2">Uncharacterized protein</fullName>
    </submittedName>
</protein>
<feature type="compositionally biased region" description="Polar residues" evidence="1">
    <location>
        <begin position="232"/>
        <end position="254"/>
    </location>
</feature>
<feature type="region of interest" description="Disordered" evidence="1">
    <location>
        <begin position="1"/>
        <end position="23"/>
    </location>
</feature>
<feature type="compositionally biased region" description="Basic and acidic residues" evidence="1">
    <location>
        <begin position="176"/>
        <end position="193"/>
    </location>
</feature>
<gene>
    <name evidence="2" type="ORF">BD310DRAFT_612711</name>
</gene>
<evidence type="ECO:0000256" key="1">
    <source>
        <dbReference type="SAM" id="MobiDB-lite"/>
    </source>
</evidence>
<feature type="compositionally biased region" description="Basic residues" evidence="1">
    <location>
        <begin position="846"/>
        <end position="862"/>
    </location>
</feature>
<keyword evidence="3" id="KW-1185">Reference proteome</keyword>
<feature type="compositionally biased region" description="Low complexity" evidence="1">
    <location>
        <begin position="465"/>
        <end position="479"/>
    </location>
</feature>
<organism evidence="2 3">
    <name type="scientific">Dichomitus squalens</name>
    <dbReference type="NCBI Taxonomy" id="114155"/>
    <lineage>
        <taxon>Eukaryota</taxon>
        <taxon>Fungi</taxon>
        <taxon>Dikarya</taxon>
        <taxon>Basidiomycota</taxon>
        <taxon>Agaricomycotina</taxon>
        <taxon>Agaricomycetes</taxon>
        <taxon>Polyporales</taxon>
        <taxon>Polyporaceae</taxon>
        <taxon>Dichomitus</taxon>
    </lineage>
</organism>
<dbReference type="STRING" id="114155.A0A4Q9PQ01"/>
<proteinExistence type="predicted"/>
<feature type="compositionally biased region" description="Basic residues" evidence="1">
    <location>
        <begin position="809"/>
        <end position="822"/>
    </location>
</feature>
<feature type="compositionally biased region" description="Basic residues" evidence="1">
    <location>
        <begin position="1022"/>
        <end position="1034"/>
    </location>
</feature>
<feature type="compositionally biased region" description="Basic and acidic residues" evidence="1">
    <location>
        <begin position="905"/>
        <end position="929"/>
    </location>
</feature>
<feature type="compositionally biased region" description="Pro residues" evidence="1">
    <location>
        <begin position="403"/>
        <end position="412"/>
    </location>
</feature>
<feature type="compositionally biased region" description="Basic and acidic residues" evidence="1">
    <location>
        <begin position="345"/>
        <end position="372"/>
    </location>
</feature>
<feature type="compositionally biased region" description="Basic and acidic residues" evidence="1">
    <location>
        <begin position="753"/>
        <end position="805"/>
    </location>
</feature>
<reference evidence="2 3" key="1">
    <citation type="submission" date="2019-01" db="EMBL/GenBank/DDBJ databases">
        <title>Draft genome sequences of three monokaryotic isolates of the white-rot basidiomycete fungus Dichomitus squalens.</title>
        <authorList>
            <consortium name="DOE Joint Genome Institute"/>
            <person name="Lopez S.C."/>
            <person name="Andreopoulos B."/>
            <person name="Pangilinan J."/>
            <person name="Lipzen A."/>
            <person name="Riley R."/>
            <person name="Ahrendt S."/>
            <person name="Ng V."/>
            <person name="Barry K."/>
            <person name="Daum C."/>
            <person name="Grigoriev I.V."/>
            <person name="Hilden K.S."/>
            <person name="Makela M.R."/>
            <person name="de Vries R.P."/>
        </authorList>
    </citation>
    <scope>NUCLEOTIDE SEQUENCE [LARGE SCALE GENOMIC DNA]</scope>
    <source>
        <strain evidence="2 3">CBS 464.89</strain>
    </source>
</reference>
<feature type="compositionally biased region" description="Basic residues" evidence="1">
    <location>
        <begin position="1132"/>
        <end position="1147"/>
    </location>
</feature>
<feature type="region of interest" description="Disordered" evidence="1">
    <location>
        <begin position="129"/>
        <end position="621"/>
    </location>
</feature>
<accession>A0A4Q9PQ01</accession>
<feature type="compositionally biased region" description="Polar residues" evidence="1">
    <location>
        <begin position="303"/>
        <end position="312"/>
    </location>
</feature>
<name>A0A4Q9PQ01_9APHY</name>
<feature type="compositionally biased region" description="Basic and acidic residues" evidence="1">
    <location>
        <begin position="1000"/>
        <end position="1015"/>
    </location>
</feature>
<feature type="compositionally biased region" description="Polar residues" evidence="1">
    <location>
        <begin position="1"/>
        <end position="12"/>
    </location>
</feature>
<feature type="region of interest" description="Disordered" evidence="1">
    <location>
        <begin position="659"/>
        <end position="705"/>
    </location>
</feature>
<dbReference type="Proteomes" id="UP000292082">
    <property type="component" value="Unassembled WGS sequence"/>
</dbReference>
<feature type="compositionally biased region" description="Low complexity" evidence="1">
    <location>
        <begin position="567"/>
        <end position="582"/>
    </location>
</feature>
<evidence type="ECO:0000313" key="2">
    <source>
        <dbReference type="EMBL" id="TBU56431.1"/>
    </source>
</evidence>
<feature type="compositionally biased region" description="Basic and acidic residues" evidence="1">
    <location>
        <begin position="736"/>
        <end position="745"/>
    </location>
</feature>
<feature type="compositionally biased region" description="Basic and acidic residues" evidence="1">
    <location>
        <begin position="863"/>
        <end position="880"/>
    </location>
</feature>
<feature type="compositionally biased region" description="Low complexity" evidence="1">
    <location>
        <begin position="957"/>
        <end position="970"/>
    </location>
</feature>
<evidence type="ECO:0000313" key="3">
    <source>
        <dbReference type="Proteomes" id="UP000292082"/>
    </source>
</evidence>
<dbReference type="EMBL" id="ML145151">
    <property type="protein sequence ID" value="TBU56431.1"/>
    <property type="molecule type" value="Genomic_DNA"/>
</dbReference>
<feature type="compositionally biased region" description="Low complexity" evidence="1">
    <location>
        <begin position="1069"/>
        <end position="1080"/>
    </location>
</feature>
<feature type="region of interest" description="Disordered" evidence="1">
    <location>
        <begin position="736"/>
        <end position="1176"/>
    </location>
</feature>